<dbReference type="EMBL" id="BOPC01000073">
    <property type="protein sequence ID" value="GIJ29494.1"/>
    <property type="molecule type" value="Genomic_DNA"/>
</dbReference>
<keyword evidence="2" id="KW-1185">Reference proteome</keyword>
<dbReference type="RefSeq" id="WP_204036957.1">
    <property type="nucleotide sequence ID" value="NZ_BOPC01000073.1"/>
</dbReference>
<gene>
    <name evidence="1" type="ORF">Vqi01_46560</name>
</gene>
<comment type="caution">
    <text evidence="1">The sequence shown here is derived from an EMBL/GenBank/DDBJ whole genome shotgun (WGS) entry which is preliminary data.</text>
</comment>
<protein>
    <recommendedName>
        <fullName evidence="3">GNAT family N-acetyltransferase</fullName>
    </recommendedName>
</protein>
<evidence type="ECO:0008006" key="3">
    <source>
        <dbReference type="Google" id="ProtNLM"/>
    </source>
</evidence>
<dbReference type="InterPro" id="IPR057895">
    <property type="entry name" value="Mom"/>
</dbReference>
<sequence>MLEQLSLFDPAFCQRWRGGSHTWRPVHEGGFDQRRYRLEPVPEAAARRFVAEHHSSRSFPAARMSFGLLEGDHLVGAVVLGVPMHPAVLTKPFPTLGLGLAAEVSRLVLLDEVPSNAETEKSDVMALQQPTPF</sequence>
<organism evidence="1 2">
    <name type="scientific">Micromonospora qiuiae</name>
    <dbReference type="NCBI Taxonomy" id="502268"/>
    <lineage>
        <taxon>Bacteria</taxon>
        <taxon>Bacillati</taxon>
        <taxon>Actinomycetota</taxon>
        <taxon>Actinomycetes</taxon>
        <taxon>Micromonosporales</taxon>
        <taxon>Micromonosporaceae</taxon>
        <taxon>Micromonospora</taxon>
    </lineage>
</organism>
<evidence type="ECO:0000313" key="2">
    <source>
        <dbReference type="Proteomes" id="UP000653076"/>
    </source>
</evidence>
<proteinExistence type="predicted"/>
<dbReference type="Proteomes" id="UP000653076">
    <property type="component" value="Unassembled WGS sequence"/>
</dbReference>
<accession>A0ABQ4JG70</accession>
<name>A0ABQ4JG70_9ACTN</name>
<reference evidence="1 2" key="1">
    <citation type="submission" date="2021-01" db="EMBL/GenBank/DDBJ databases">
        <title>Whole genome shotgun sequence of Verrucosispora qiuiae NBRC 106684.</title>
        <authorList>
            <person name="Komaki H."/>
            <person name="Tamura T."/>
        </authorList>
    </citation>
    <scope>NUCLEOTIDE SEQUENCE [LARGE SCALE GENOMIC DNA]</scope>
    <source>
        <strain evidence="1 2">NBRC 106684</strain>
    </source>
</reference>
<evidence type="ECO:0000313" key="1">
    <source>
        <dbReference type="EMBL" id="GIJ29494.1"/>
    </source>
</evidence>
<dbReference type="Pfam" id="PF25680">
    <property type="entry name" value="Mom"/>
    <property type="match status" value="1"/>
</dbReference>